<gene>
    <name evidence="1" type="ORF">D5086_028072</name>
</gene>
<evidence type="ECO:0000313" key="2">
    <source>
        <dbReference type="Proteomes" id="UP000309997"/>
    </source>
</evidence>
<sequence>MGFLLNWTAPNCSTCERRGGRFGFENNELIFFFRDRPHPKSCDDGTSLNVGRKVAIGLGAALGTLVTMLIAVFWYRRKKRQYESIFSRSIKSVPIFLKKKHNQDLELDDGFELNDVTNAEQSDIVRQIAIVGLWCILTNPSDRPSMRKVIEMLEGPLGALKIPPKPRLSPSQNPPLCSSVKTQVSSTSMACFCSLNSIPWLVSQAQCLSLNSSDVLDHPTLLPGRCKDDPSLLKTTRKLHDFVELGGSLQISWKFDFVELGSL</sequence>
<accession>A0ACC4AXC1</accession>
<reference evidence="1 2" key="1">
    <citation type="journal article" date="2024" name="Plant Biotechnol. J.">
        <title>Genome and CRISPR/Cas9 system of a widespread forest tree (Populus alba) in the world.</title>
        <authorList>
            <person name="Liu Y.J."/>
            <person name="Jiang P.F."/>
            <person name="Han X.M."/>
            <person name="Li X.Y."/>
            <person name="Wang H.M."/>
            <person name="Wang Y.J."/>
            <person name="Wang X.X."/>
            <person name="Zeng Q.Y."/>
        </authorList>
    </citation>
    <scope>NUCLEOTIDE SEQUENCE [LARGE SCALE GENOMIC DNA]</scope>
    <source>
        <strain evidence="2">cv. PAL-ZL1</strain>
    </source>
</reference>
<organism evidence="1 2">
    <name type="scientific">Populus alba</name>
    <name type="common">White poplar</name>
    <dbReference type="NCBI Taxonomy" id="43335"/>
    <lineage>
        <taxon>Eukaryota</taxon>
        <taxon>Viridiplantae</taxon>
        <taxon>Streptophyta</taxon>
        <taxon>Embryophyta</taxon>
        <taxon>Tracheophyta</taxon>
        <taxon>Spermatophyta</taxon>
        <taxon>Magnoliopsida</taxon>
        <taxon>eudicotyledons</taxon>
        <taxon>Gunneridae</taxon>
        <taxon>Pentapetalae</taxon>
        <taxon>rosids</taxon>
        <taxon>fabids</taxon>
        <taxon>Malpighiales</taxon>
        <taxon>Salicaceae</taxon>
        <taxon>Saliceae</taxon>
        <taxon>Populus</taxon>
    </lineage>
</organism>
<dbReference type="Proteomes" id="UP000309997">
    <property type="component" value="Unassembled WGS sequence"/>
</dbReference>
<dbReference type="EMBL" id="RCHU02000015">
    <property type="protein sequence ID" value="KAL3570823.1"/>
    <property type="molecule type" value="Genomic_DNA"/>
</dbReference>
<comment type="caution">
    <text evidence="1">The sequence shown here is derived from an EMBL/GenBank/DDBJ whole genome shotgun (WGS) entry which is preliminary data.</text>
</comment>
<protein>
    <submittedName>
        <fullName evidence="1">Uncharacterized protein</fullName>
    </submittedName>
</protein>
<name>A0ACC4AXC1_POPAL</name>
<keyword evidence="2" id="KW-1185">Reference proteome</keyword>
<proteinExistence type="predicted"/>
<evidence type="ECO:0000313" key="1">
    <source>
        <dbReference type="EMBL" id="KAL3570823.1"/>
    </source>
</evidence>